<dbReference type="EMBL" id="ASHM01234967">
    <property type="protein sequence ID" value="PNX68820.1"/>
    <property type="molecule type" value="Genomic_DNA"/>
</dbReference>
<evidence type="ECO:0000313" key="2">
    <source>
        <dbReference type="Proteomes" id="UP000236291"/>
    </source>
</evidence>
<organism evidence="1 2">
    <name type="scientific">Trifolium pratense</name>
    <name type="common">Red clover</name>
    <dbReference type="NCBI Taxonomy" id="57577"/>
    <lineage>
        <taxon>Eukaryota</taxon>
        <taxon>Viridiplantae</taxon>
        <taxon>Streptophyta</taxon>
        <taxon>Embryophyta</taxon>
        <taxon>Tracheophyta</taxon>
        <taxon>Spermatophyta</taxon>
        <taxon>Magnoliopsida</taxon>
        <taxon>eudicotyledons</taxon>
        <taxon>Gunneridae</taxon>
        <taxon>Pentapetalae</taxon>
        <taxon>rosids</taxon>
        <taxon>fabids</taxon>
        <taxon>Fabales</taxon>
        <taxon>Fabaceae</taxon>
        <taxon>Papilionoideae</taxon>
        <taxon>50 kb inversion clade</taxon>
        <taxon>NPAAA clade</taxon>
        <taxon>Hologalegina</taxon>
        <taxon>IRL clade</taxon>
        <taxon>Trifolieae</taxon>
        <taxon>Trifolium</taxon>
    </lineage>
</organism>
<proteinExistence type="predicted"/>
<protein>
    <submittedName>
        <fullName evidence="1">Uncharacterized protein</fullName>
    </submittedName>
</protein>
<feature type="non-terminal residue" evidence="1">
    <location>
        <position position="38"/>
    </location>
</feature>
<sequence>MMVVVRTLARNRGNACEEEKKVLEMMKMQIKEDGEDVT</sequence>
<comment type="caution">
    <text evidence="1">The sequence shown here is derived from an EMBL/GenBank/DDBJ whole genome shotgun (WGS) entry which is preliminary data.</text>
</comment>
<dbReference type="AlphaFoldDB" id="A0A2K3KRB1"/>
<reference evidence="1 2" key="2">
    <citation type="journal article" date="2017" name="Front. Plant Sci.">
        <title>Gene Classification and Mining of Molecular Markers Useful in Red Clover (Trifolium pratense) Breeding.</title>
        <authorList>
            <person name="Istvanek J."/>
            <person name="Dluhosova J."/>
            <person name="Dluhos P."/>
            <person name="Patkova L."/>
            <person name="Nedelnik J."/>
            <person name="Repkova J."/>
        </authorList>
    </citation>
    <scope>NUCLEOTIDE SEQUENCE [LARGE SCALE GENOMIC DNA]</scope>
    <source>
        <strain evidence="2">cv. Tatra</strain>
        <tissue evidence="1">Young leaves</tissue>
    </source>
</reference>
<evidence type="ECO:0000313" key="1">
    <source>
        <dbReference type="EMBL" id="PNX68820.1"/>
    </source>
</evidence>
<dbReference type="Proteomes" id="UP000236291">
    <property type="component" value="Unassembled WGS sequence"/>
</dbReference>
<accession>A0A2K3KRB1</accession>
<name>A0A2K3KRB1_TRIPR</name>
<gene>
    <name evidence="1" type="ORF">L195_g064153</name>
</gene>
<reference evidence="1 2" key="1">
    <citation type="journal article" date="2014" name="Am. J. Bot.">
        <title>Genome assembly and annotation for red clover (Trifolium pratense; Fabaceae).</title>
        <authorList>
            <person name="Istvanek J."/>
            <person name="Jaros M."/>
            <person name="Krenek A."/>
            <person name="Repkova J."/>
        </authorList>
    </citation>
    <scope>NUCLEOTIDE SEQUENCE [LARGE SCALE GENOMIC DNA]</scope>
    <source>
        <strain evidence="2">cv. Tatra</strain>
        <tissue evidence="1">Young leaves</tissue>
    </source>
</reference>